<keyword evidence="1" id="KW-1185">Reference proteome</keyword>
<name>A0A6J2UD67_DROLE</name>
<proteinExistence type="predicted"/>
<gene>
    <name evidence="2" type="primary">LOC115632932</name>
</gene>
<dbReference type="OrthoDB" id="7827302at2759"/>
<accession>A0A6J2UD67</accession>
<evidence type="ECO:0000313" key="2">
    <source>
        <dbReference type="RefSeq" id="XP_030386085.1"/>
    </source>
</evidence>
<evidence type="ECO:0000313" key="1">
    <source>
        <dbReference type="Proteomes" id="UP000504634"/>
    </source>
</evidence>
<protein>
    <submittedName>
        <fullName evidence="2">Uncharacterized protein LOC115632932</fullName>
    </submittedName>
</protein>
<dbReference type="RefSeq" id="XP_030386085.1">
    <property type="nucleotide sequence ID" value="XM_030530225.1"/>
</dbReference>
<dbReference type="GeneID" id="115632932"/>
<sequence>MSGSEDNEIDRALIICQSVESSLVACLRTVQRLNEKYNAPDRYKIDMKPFDTDLSFAATDNASLFSESTSISLSSISNLTVDTSSLATSTSASIDEICPKVVGRTTRELDDSYVYLKWKCIKVRRDMEAALAHAQRLAARSSRQKRLKHTMLHNAWCTFKITCVH</sequence>
<organism evidence="1 2">
    <name type="scientific">Drosophila lebanonensis</name>
    <name type="common">Fruit fly</name>
    <name type="synonym">Scaptodrosophila lebanonensis</name>
    <dbReference type="NCBI Taxonomy" id="7225"/>
    <lineage>
        <taxon>Eukaryota</taxon>
        <taxon>Metazoa</taxon>
        <taxon>Ecdysozoa</taxon>
        <taxon>Arthropoda</taxon>
        <taxon>Hexapoda</taxon>
        <taxon>Insecta</taxon>
        <taxon>Pterygota</taxon>
        <taxon>Neoptera</taxon>
        <taxon>Endopterygota</taxon>
        <taxon>Diptera</taxon>
        <taxon>Brachycera</taxon>
        <taxon>Muscomorpha</taxon>
        <taxon>Ephydroidea</taxon>
        <taxon>Drosophilidae</taxon>
        <taxon>Scaptodrosophila</taxon>
    </lineage>
</organism>
<dbReference type="AlphaFoldDB" id="A0A6J2UD67"/>
<reference evidence="2" key="1">
    <citation type="submission" date="2025-08" db="UniProtKB">
        <authorList>
            <consortium name="RefSeq"/>
        </authorList>
    </citation>
    <scope>IDENTIFICATION</scope>
    <source>
        <strain evidence="2">11010-0011.00</strain>
        <tissue evidence="2">Whole body</tissue>
    </source>
</reference>
<dbReference type="Proteomes" id="UP000504634">
    <property type="component" value="Unplaced"/>
</dbReference>